<accession>D8QLJ9</accession>
<reference evidence="2 3" key="1">
    <citation type="journal article" date="2010" name="Nat. Biotechnol.">
        <title>Genome sequence of the model mushroom Schizophyllum commune.</title>
        <authorList>
            <person name="Ohm R.A."/>
            <person name="de Jong J.F."/>
            <person name="Lugones L.G."/>
            <person name="Aerts A."/>
            <person name="Kothe E."/>
            <person name="Stajich J.E."/>
            <person name="de Vries R.P."/>
            <person name="Record E."/>
            <person name="Levasseur A."/>
            <person name="Baker S.E."/>
            <person name="Bartholomew K.A."/>
            <person name="Coutinho P.M."/>
            <person name="Erdmann S."/>
            <person name="Fowler T.J."/>
            <person name="Gathman A.C."/>
            <person name="Lombard V."/>
            <person name="Henrissat B."/>
            <person name="Knabe N."/>
            <person name="Kuees U."/>
            <person name="Lilly W.W."/>
            <person name="Lindquist E."/>
            <person name="Lucas S."/>
            <person name="Magnuson J.K."/>
            <person name="Piumi F."/>
            <person name="Raudaskoski M."/>
            <person name="Salamov A."/>
            <person name="Schmutz J."/>
            <person name="Schwarze F.W.M.R."/>
            <person name="vanKuyk P.A."/>
            <person name="Horton J.S."/>
            <person name="Grigoriev I.V."/>
            <person name="Woesten H.A.B."/>
        </authorList>
    </citation>
    <scope>NUCLEOTIDE SEQUENCE [LARGE SCALE GENOMIC DNA]</scope>
    <source>
        <strain evidence="3">H4-8 / FGSC 9210</strain>
    </source>
</reference>
<proteinExistence type="predicted"/>
<dbReference type="EMBL" id="GL377318">
    <property type="protein sequence ID" value="EFI91276.1"/>
    <property type="molecule type" value="Genomic_DNA"/>
</dbReference>
<organism evidence="3">
    <name type="scientific">Schizophyllum commune (strain H4-8 / FGSC 9210)</name>
    <name type="common">Split gill fungus</name>
    <dbReference type="NCBI Taxonomy" id="578458"/>
    <lineage>
        <taxon>Eukaryota</taxon>
        <taxon>Fungi</taxon>
        <taxon>Dikarya</taxon>
        <taxon>Basidiomycota</taxon>
        <taxon>Agaricomycotina</taxon>
        <taxon>Agaricomycetes</taxon>
        <taxon>Agaricomycetidae</taxon>
        <taxon>Agaricales</taxon>
        <taxon>Schizophyllaceae</taxon>
        <taxon>Schizophyllum</taxon>
    </lineage>
</organism>
<evidence type="ECO:0000256" key="1">
    <source>
        <dbReference type="SAM" id="MobiDB-lite"/>
    </source>
</evidence>
<name>D8QLJ9_SCHCM</name>
<evidence type="ECO:0000313" key="2">
    <source>
        <dbReference type="EMBL" id="EFI91276.1"/>
    </source>
</evidence>
<dbReference type="KEGG" id="scm:SCHCO_02673938"/>
<dbReference type="AlphaFoldDB" id="D8QLJ9"/>
<feature type="region of interest" description="Disordered" evidence="1">
    <location>
        <begin position="66"/>
        <end position="96"/>
    </location>
</feature>
<sequence length="233" mass="25449">MQCLWSPRIASVVGTARCSASRRAAVITGPPCSKHITSRPLSAPRRRTTIGAYLNVTYHRTLSTQAALEPASSPHTHTAPPDTACNLPSPPTASSAHASRMAAQSIRLCVAQKAFGDAFYIFHAVKYSNDPAFDASAQDLSGYGRDLPRYADVALQFGQTVNPRLAAHALLHSLLRAGQPELAYRFSIKMMEAGVEFHHRSLEGVIKFLSPLPNESPVRHYVRSMVRQYNPTV</sequence>
<dbReference type="eggNOG" id="ENOG502SE1H">
    <property type="taxonomic scope" value="Eukaryota"/>
</dbReference>
<dbReference type="GeneID" id="9589089"/>
<dbReference type="HOGENOM" id="CLU_1192382_0_0_1"/>
<dbReference type="InParanoid" id="D8QLJ9"/>
<dbReference type="OrthoDB" id="10299497at2759"/>
<feature type="non-terminal residue" evidence="2">
    <location>
        <position position="233"/>
    </location>
</feature>
<dbReference type="STRING" id="578458.D8QLJ9"/>
<gene>
    <name evidence="2" type="ORF">SCHCODRAFT_86286</name>
</gene>
<dbReference type="VEuPathDB" id="FungiDB:SCHCODRAFT_02673938"/>
<keyword evidence="3" id="KW-1185">Reference proteome</keyword>
<evidence type="ECO:0000313" key="3">
    <source>
        <dbReference type="Proteomes" id="UP000007431"/>
    </source>
</evidence>
<protein>
    <submittedName>
        <fullName evidence="2">Expressed protein</fullName>
    </submittedName>
</protein>
<dbReference type="Proteomes" id="UP000007431">
    <property type="component" value="Unassembled WGS sequence"/>
</dbReference>